<evidence type="ECO:0000313" key="3">
    <source>
        <dbReference type="Proteomes" id="UP000004454"/>
    </source>
</evidence>
<comment type="caution">
    <text evidence="2">The sequence shown here is derived from an EMBL/GenBank/DDBJ whole genome shotgun (WGS) entry which is preliminary data.</text>
</comment>
<accession>A0A8E0FSH8</accession>
<sequence length="40" mass="4792">MIQGRRWRPPVSPRENPWQADACRKGSGPRWRVSRYPSRL</sequence>
<name>A0A8E0FSH8_ECOLX</name>
<reference evidence="2 3" key="1">
    <citation type="submission" date="2011-12" db="EMBL/GenBank/DDBJ databases">
        <authorList>
            <person name="Brinkac L."/>
            <person name="Radune D."/>
            <person name="Sanka R."/>
            <person name="Selengut J."/>
            <person name="DebRoy C."/>
            <person name="Feng P."/>
            <person name="Fratamico P.M."/>
            <person name="Kapur V."/>
            <person name="Kariyawasam S."/>
            <person name="Losada L."/>
            <person name="Nierman W.C."/>
            <person name="Nelson K."/>
        </authorList>
    </citation>
    <scope>NUCLEOTIDE SEQUENCE [LARGE SCALE GENOMIC DNA]</scope>
    <source>
        <strain evidence="2 3">97.0246</strain>
    </source>
</reference>
<organism evidence="2 3">
    <name type="scientific">Escherichia coli 97.0246</name>
    <dbReference type="NCBI Taxonomy" id="869670"/>
    <lineage>
        <taxon>Bacteria</taxon>
        <taxon>Pseudomonadati</taxon>
        <taxon>Pseudomonadota</taxon>
        <taxon>Gammaproteobacteria</taxon>
        <taxon>Enterobacterales</taxon>
        <taxon>Enterobacteriaceae</taxon>
        <taxon>Escherichia</taxon>
    </lineage>
</organism>
<evidence type="ECO:0000313" key="2">
    <source>
        <dbReference type="EMBL" id="EIG95426.1"/>
    </source>
</evidence>
<dbReference type="AlphaFoldDB" id="A0A8E0FSH8"/>
<protein>
    <submittedName>
        <fullName evidence="2">Uncharacterized protein</fullName>
    </submittedName>
</protein>
<dbReference type="EMBL" id="AEZJ02000006">
    <property type="protein sequence ID" value="EIG95426.1"/>
    <property type="molecule type" value="Genomic_DNA"/>
</dbReference>
<dbReference type="Proteomes" id="UP000004454">
    <property type="component" value="Unassembled WGS sequence"/>
</dbReference>
<gene>
    <name evidence="2" type="ORF">EC970246_B0022</name>
</gene>
<proteinExistence type="predicted"/>
<feature type="region of interest" description="Disordered" evidence="1">
    <location>
        <begin position="1"/>
        <end position="40"/>
    </location>
</feature>
<evidence type="ECO:0000256" key="1">
    <source>
        <dbReference type="SAM" id="MobiDB-lite"/>
    </source>
</evidence>